<feature type="transmembrane region" description="Helical" evidence="1">
    <location>
        <begin position="143"/>
        <end position="161"/>
    </location>
</feature>
<keyword evidence="1" id="KW-1133">Transmembrane helix</keyword>
<feature type="chain" id="PRO_5016449543" evidence="2">
    <location>
        <begin position="20"/>
        <end position="189"/>
    </location>
</feature>
<evidence type="ECO:0000313" key="3">
    <source>
        <dbReference type="EMBL" id="PWK26396.1"/>
    </source>
</evidence>
<name>A0A316E8J5_9BACT</name>
<keyword evidence="2" id="KW-0732">Signal</keyword>
<dbReference type="OrthoDB" id="963860at2"/>
<keyword evidence="1" id="KW-0472">Membrane</keyword>
<dbReference type="RefSeq" id="WP_146199155.1">
    <property type="nucleotide sequence ID" value="NZ_QGGO01000012.1"/>
</dbReference>
<sequence>MKKLILLSLLLCNPFSQFAQITPKNELFVRCLSLQMTGKKKNINFFEGNEISLKTFKKHKKQRFEIVRLTDSSFFYAPSEDLNTAFDLQELKFKDIKKVYLGKSHSAISMRGFGTLGGAGVMLYTFDILNQLKNLPIKNNPTLLGISAGLIGASYLLKLVVSENYKINKRHYFHLYHLAHSSPLLKPNI</sequence>
<evidence type="ECO:0000256" key="1">
    <source>
        <dbReference type="SAM" id="Phobius"/>
    </source>
</evidence>
<accession>A0A316E8J5</accession>
<reference evidence="3 4" key="1">
    <citation type="submission" date="2018-05" db="EMBL/GenBank/DDBJ databases">
        <title>Genomic Encyclopedia of Archaeal and Bacterial Type Strains, Phase II (KMG-II): from individual species to whole genera.</title>
        <authorList>
            <person name="Goeker M."/>
        </authorList>
    </citation>
    <scope>NUCLEOTIDE SEQUENCE [LARGE SCALE GENOMIC DNA]</scope>
    <source>
        <strain evidence="3 4">DSM 22214</strain>
    </source>
</reference>
<dbReference type="EMBL" id="QGGO01000012">
    <property type="protein sequence ID" value="PWK26396.1"/>
    <property type="molecule type" value="Genomic_DNA"/>
</dbReference>
<proteinExistence type="predicted"/>
<dbReference type="AlphaFoldDB" id="A0A316E8J5"/>
<dbReference type="Proteomes" id="UP000245489">
    <property type="component" value="Unassembled WGS sequence"/>
</dbReference>
<evidence type="ECO:0000313" key="4">
    <source>
        <dbReference type="Proteomes" id="UP000245489"/>
    </source>
</evidence>
<keyword evidence="4" id="KW-1185">Reference proteome</keyword>
<feature type="signal peptide" evidence="2">
    <location>
        <begin position="1"/>
        <end position="19"/>
    </location>
</feature>
<evidence type="ECO:0000256" key="2">
    <source>
        <dbReference type="SAM" id="SignalP"/>
    </source>
</evidence>
<comment type="caution">
    <text evidence="3">The sequence shown here is derived from an EMBL/GenBank/DDBJ whole genome shotgun (WGS) entry which is preliminary data.</text>
</comment>
<gene>
    <name evidence="3" type="ORF">LV89_02567</name>
</gene>
<keyword evidence="1" id="KW-0812">Transmembrane</keyword>
<protein>
    <submittedName>
        <fullName evidence="3">Uncharacterized protein</fullName>
    </submittedName>
</protein>
<organism evidence="3 4">
    <name type="scientific">Arcicella aurantiaca</name>
    <dbReference type="NCBI Taxonomy" id="591202"/>
    <lineage>
        <taxon>Bacteria</taxon>
        <taxon>Pseudomonadati</taxon>
        <taxon>Bacteroidota</taxon>
        <taxon>Cytophagia</taxon>
        <taxon>Cytophagales</taxon>
        <taxon>Flectobacillaceae</taxon>
        <taxon>Arcicella</taxon>
    </lineage>
</organism>